<comment type="similarity">
    <text evidence="2">Belongs to the oxygen-dependent FAD-linked oxidoreductase family.</text>
</comment>
<dbReference type="GO" id="GO:0016491">
    <property type="term" value="F:oxidoreductase activity"/>
    <property type="evidence" value="ECO:0007669"/>
    <property type="project" value="InterPro"/>
</dbReference>
<evidence type="ECO:0000256" key="1">
    <source>
        <dbReference type="ARBA" id="ARBA00001974"/>
    </source>
</evidence>
<proteinExistence type="inferred from homology"/>
<keyword evidence="11" id="KW-1185">Reference proteome</keyword>
<feature type="domain" description="FAD-binding PCMH-type" evidence="9">
    <location>
        <begin position="73"/>
        <end position="249"/>
    </location>
</feature>
<dbReference type="Pfam" id="PF01565">
    <property type="entry name" value="FAD_binding_4"/>
    <property type="match status" value="1"/>
</dbReference>
<dbReference type="InterPro" id="IPR016166">
    <property type="entry name" value="FAD-bd_PCMH"/>
</dbReference>
<accession>A0AAW1KE46</accession>
<evidence type="ECO:0000256" key="3">
    <source>
        <dbReference type="ARBA" id="ARBA00022630"/>
    </source>
</evidence>
<dbReference type="InterPro" id="IPR016169">
    <property type="entry name" value="FAD-bd_PCMH_sub2"/>
</dbReference>
<gene>
    <name evidence="10" type="ORF">RND81_06G211200</name>
</gene>
<dbReference type="InterPro" id="IPR036318">
    <property type="entry name" value="FAD-bd_PCMH-like_sf"/>
</dbReference>
<comment type="cofactor">
    <cofactor evidence="1">
        <name>FAD</name>
        <dbReference type="ChEBI" id="CHEBI:57692"/>
    </cofactor>
</comment>
<evidence type="ECO:0000256" key="4">
    <source>
        <dbReference type="ARBA" id="ARBA00022729"/>
    </source>
</evidence>
<evidence type="ECO:0000259" key="9">
    <source>
        <dbReference type="PROSITE" id="PS51387"/>
    </source>
</evidence>
<dbReference type="Gene3D" id="3.30.465.10">
    <property type="match status" value="1"/>
</dbReference>
<evidence type="ECO:0000256" key="6">
    <source>
        <dbReference type="ARBA" id="ARBA00023157"/>
    </source>
</evidence>
<evidence type="ECO:0000256" key="2">
    <source>
        <dbReference type="ARBA" id="ARBA00005466"/>
    </source>
</evidence>
<dbReference type="Gene3D" id="3.40.462.20">
    <property type="match status" value="1"/>
</dbReference>
<keyword evidence="5" id="KW-0274">FAD</keyword>
<dbReference type="Pfam" id="PF08031">
    <property type="entry name" value="BBE"/>
    <property type="match status" value="1"/>
</dbReference>
<sequence>MTCLIAFVLLLVQSPLFLNFISSQSVEQSFSECLTVNTKDPIPFSETFFTSENSSFASVLNSTAMNFRYLLPSVKKPVIIFTPVVYSHIQAAVICTKQLGIHLRVRSGGHDYEGVSFASEIDYSFLILDLSKIRSVSIDLGDESAWVEAGVTTGEFYYKIAQKSKIHGFPAGIFTSLGFGGHITGGAYGGMLRKFGLGADNVLDARIIDVNGRILDRKTMGEDLFWAIRGGGGGSFGIILAWKVKLVRVPEIVTYFAVKKTIETDEDIMLFNTWQHVVDKLDENLLIKATMVSTNASIIYEGLFLGKSDELIGIMGRNFSDFGLVRDDCHEVSWIQSVLYLGGYPIDTTPEVLLQPKSLIRTYFKAKSDYVKEPIPETAIKEMWKRLKEGENNAIIVTPYGGKMSRISETAIPFPHRNGTIYMVQYFTSWQDGKLGEKTHMNWIRKIYRFMTPYVSKNPRTAYVNYRDFDLGMNERGKISVENASSWGYKYFKGNFDRLVKIKSEFDPGNLFRHEQSIPPLYSLSPIMLSEFEG</sequence>
<dbReference type="SUPFAM" id="SSF56176">
    <property type="entry name" value="FAD-binding/transporter-associated domain-like"/>
    <property type="match status" value="1"/>
</dbReference>
<dbReference type="GO" id="GO:0071949">
    <property type="term" value="F:FAD binding"/>
    <property type="evidence" value="ECO:0007669"/>
    <property type="project" value="InterPro"/>
</dbReference>
<organism evidence="10 11">
    <name type="scientific">Saponaria officinalis</name>
    <name type="common">Common soapwort</name>
    <name type="synonym">Lychnis saponaria</name>
    <dbReference type="NCBI Taxonomy" id="3572"/>
    <lineage>
        <taxon>Eukaryota</taxon>
        <taxon>Viridiplantae</taxon>
        <taxon>Streptophyta</taxon>
        <taxon>Embryophyta</taxon>
        <taxon>Tracheophyta</taxon>
        <taxon>Spermatophyta</taxon>
        <taxon>Magnoliopsida</taxon>
        <taxon>eudicotyledons</taxon>
        <taxon>Gunneridae</taxon>
        <taxon>Pentapetalae</taxon>
        <taxon>Caryophyllales</taxon>
        <taxon>Caryophyllaceae</taxon>
        <taxon>Caryophylleae</taxon>
        <taxon>Saponaria</taxon>
    </lineage>
</organism>
<evidence type="ECO:0000256" key="7">
    <source>
        <dbReference type="ARBA" id="ARBA00023180"/>
    </source>
</evidence>
<feature type="chain" id="PRO_5043519808" description="FAD-binding PCMH-type domain-containing protein" evidence="8">
    <location>
        <begin position="24"/>
        <end position="534"/>
    </location>
</feature>
<dbReference type="FunFam" id="3.30.43.10:FF:000004">
    <property type="entry name" value="Berberine bridge enzyme-like 15"/>
    <property type="match status" value="1"/>
</dbReference>
<evidence type="ECO:0000256" key="5">
    <source>
        <dbReference type="ARBA" id="ARBA00022827"/>
    </source>
</evidence>
<protein>
    <recommendedName>
        <fullName evidence="9">FAD-binding PCMH-type domain-containing protein</fullName>
    </recommendedName>
</protein>
<feature type="signal peptide" evidence="8">
    <location>
        <begin position="1"/>
        <end position="23"/>
    </location>
</feature>
<comment type="caution">
    <text evidence="10">The sequence shown here is derived from an EMBL/GenBank/DDBJ whole genome shotgun (WGS) entry which is preliminary data.</text>
</comment>
<keyword evidence="7" id="KW-0325">Glycoprotein</keyword>
<dbReference type="AlphaFoldDB" id="A0AAW1KE46"/>
<evidence type="ECO:0000313" key="11">
    <source>
        <dbReference type="Proteomes" id="UP001443914"/>
    </source>
</evidence>
<dbReference type="Gene3D" id="3.30.43.10">
    <property type="entry name" value="Uridine Diphospho-n-acetylenolpyruvylglucosamine Reductase, domain 2"/>
    <property type="match status" value="1"/>
</dbReference>
<keyword evidence="3" id="KW-0285">Flavoprotein</keyword>
<keyword evidence="6" id="KW-1015">Disulfide bond</keyword>
<dbReference type="EMBL" id="JBDFQZ010000006">
    <property type="protein sequence ID" value="KAK9716098.1"/>
    <property type="molecule type" value="Genomic_DNA"/>
</dbReference>
<name>A0AAW1KE46_SAPOF</name>
<dbReference type="PANTHER" id="PTHR32448">
    <property type="entry name" value="OS08G0158400 PROTEIN"/>
    <property type="match status" value="1"/>
</dbReference>
<dbReference type="InterPro" id="IPR016167">
    <property type="entry name" value="FAD-bd_PCMH_sub1"/>
</dbReference>
<dbReference type="InterPro" id="IPR006094">
    <property type="entry name" value="Oxid_FAD_bind_N"/>
</dbReference>
<evidence type="ECO:0000313" key="10">
    <source>
        <dbReference type="EMBL" id="KAK9716098.1"/>
    </source>
</evidence>
<evidence type="ECO:0000256" key="8">
    <source>
        <dbReference type="SAM" id="SignalP"/>
    </source>
</evidence>
<dbReference type="Proteomes" id="UP001443914">
    <property type="component" value="Unassembled WGS sequence"/>
</dbReference>
<reference evidence="10" key="1">
    <citation type="submission" date="2024-03" db="EMBL/GenBank/DDBJ databases">
        <title>WGS assembly of Saponaria officinalis var. Norfolk2.</title>
        <authorList>
            <person name="Jenkins J."/>
            <person name="Shu S."/>
            <person name="Grimwood J."/>
            <person name="Barry K."/>
            <person name="Goodstein D."/>
            <person name="Schmutz J."/>
            <person name="Leebens-Mack J."/>
            <person name="Osbourn A."/>
        </authorList>
    </citation>
    <scope>NUCLEOTIDE SEQUENCE [LARGE SCALE GENOMIC DNA]</scope>
    <source>
        <strain evidence="10">JIC</strain>
    </source>
</reference>
<dbReference type="PROSITE" id="PS51387">
    <property type="entry name" value="FAD_PCMH"/>
    <property type="match status" value="1"/>
</dbReference>
<keyword evidence="4 8" id="KW-0732">Signal</keyword>
<dbReference type="InterPro" id="IPR012951">
    <property type="entry name" value="BBE"/>
</dbReference>